<feature type="compositionally biased region" description="Low complexity" evidence="5">
    <location>
        <begin position="247"/>
        <end position="257"/>
    </location>
</feature>
<dbReference type="RefSeq" id="WP_317019121.1">
    <property type="nucleotide sequence ID" value="NZ_CP136512.1"/>
</dbReference>
<evidence type="ECO:0000259" key="6">
    <source>
        <dbReference type="SMART" id="SM00528"/>
    </source>
</evidence>
<evidence type="ECO:0000256" key="5">
    <source>
        <dbReference type="SAM" id="MobiDB-lite"/>
    </source>
</evidence>
<keyword evidence="8" id="KW-1185">Reference proteome</keyword>
<keyword evidence="4" id="KW-0238">DNA-binding</keyword>
<feature type="compositionally biased region" description="Basic residues" evidence="5">
    <location>
        <begin position="237"/>
        <end position="246"/>
    </location>
</feature>
<feature type="region of interest" description="Disordered" evidence="5">
    <location>
        <begin position="126"/>
        <end position="154"/>
    </location>
</feature>
<gene>
    <name evidence="7" type="ORF">RW095_11350</name>
</gene>
<accession>A0ABZ0EJR0</accession>
<feature type="domain" description="DNA-binding protein H-NS-like C-terminal" evidence="6">
    <location>
        <begin position="132"/>
        <end position="172"/>
    </location>
</feature>
<reference evidence="7 8" key="1">
    <citation type="submission" date="2023-10" db="EMBL/GenBank/DDBJ databases">
        <title>Surface-active antibiotics is a multifunctional adaptation for post-fire microbes.</title>
        <authorList>
            <person name="Liu M.D."/>
            <person name="Du Y."/>
            <person name="Koupaei S.K."/>
            <person name="Kim N.R."/>
            <person name="Zhang W."/>
            <person name="Traxler M.F."/>
        </authorList>
    </citation>
    <scope>NUCLEOTIDE SEQUENCE [LARGE SCALE GENOMIC DNA]</scope>
    <source>
        <strain evidence="7 8">F3</strain>
    </source>
</reference>
<dbReference type="Pfam" id="PF00816">
    <property type="entry name" value="Histone_HNS"/>
    <property type="match status" value="2"/>
</dbReference>
<protein>
    <submittedName>
        <fullName evidence="7">H-NS family nucleoid-associated regulatory protein</fullName>
    </submittedName>
</protein>
<proteinExistence type="inferred from homology"/>
<feature type="domain" description="DNA-binding protein H-NS-like C-terminal" evidence="6">
    <location>
        <begin position="67"/>
        <end position="111"/>
    </location>
</feature>
<dbReference type="InterPro" id="IPR027444">
    <property type="entry name" value="H-NS_C_dom"/>
</dbReference>
<evidence type="ECO:0000256" key="2">
    <source>
        <dbReference type="ARBA" id="ARBA00010610"/>
    </source>
</evidence>
<feature type="region of interest" description="Disordered" evidence="5">
    <location>
        <begin position="176"/>
        <end position="198"/>
    </location>
</feature>
<comment type="similarity">
    <text evidence="2">Belongs to the histone-like protein H-NS family.</text>
</comment>
<dbReference type="SMART" id="SM00528">
    <property type="entry name" value="HNS"/>
    <property type="match status" value="2"/>
</dbReference>
<evidence type="ECO:0000313" key="8">
    <source>
        <dbReference type="Proteomes" id="UP001302652"/>
    </source>
</evidence>
<evidence type="ECO:0000256" key="4">
    <source>
        <dbReference type="ARBA" id="ARBA00023125"/>
    </source>
</evidence>
<comment type="subcellular location">
    <subcellularLocation>
        <location evidence="1">Cytoplasm</location>
        <location evidence="1">Nucleoid</location>
    </subcellularLocation>
</comment>
<sequence>MPTLEQIQAKLKKLQAQADILIARKAQVAIDQIRDLMLKHGLTTADIEAKAKARRAANSLNGITGSGNAKLAVAGQKVPKYRDHKTGATWTGHGRAPGWIVSAKDRSVFLIDGASEPNRFTKLVATGAKGKGQPKGAQPPKYRHPTTGATWSGRGPAPAWLASVKDRTRFLIDSSAAPAASAASQKTAGKVKSAATSGAVSKKAAAKKVVAKKAKAGAQSVTATKAAVKSAAKKVTARKATAKKAATKAATKAASKAPGRKRAAKAETATVSASAPLASTVQAGA</sequence>
<feature type="region of interest" description="Disordered" evidence="5">
    <location>
        <begin position="237"/>
        <end position="271"/>
    </location>
</feature>
<evidence type="ECO:0000313" key="7">
    <source>
        <dbReference type="EMBL" id="WOD16492.1"/>
    </source>
</evidence>
<dbReference type="PANTHER" id="PTHR38097">
    <property type="match status" value="1"/>
</dbReference>
<dbReference type="EMBL" id="CP136512">
    <property type="protein sequence ID" value="WOD16492.1"/>
    <property type="molecule type" value="Genomic_DNA"/>
</dbReference>
<dbReference type="SUPFAM" id="SSF81273">
    <property type="entry name" value="H-NS histone-like proteins"/>
    <property type="match status" value="2"/>
</dbReference>
<dbReference type="PANTHER" id="PTHR38097:SF2">
    <property type="entry name" value="DNA-BINDING PROTEIN STPA"/>
    <property type="match status" value="1"/>
</dbReference>
<keyword evidence="3" id="KW-0963">Cytoplasm</keyword>
<evidence type="ECO:0000256" key="3">
    <source>
        <dbReference type="ARBA" id="ARBA00022490"/>
    </source>
</evidence>
<name>A0ABZ0EJR0_9BURK</name>
<dbReference type="Gene3D" id="4.10.430.30">
    <property type="match status" value="2"/>
</dbReference>
<evidence type="ECO:0000256" key="1">
    <source>
        <dbReference type="ARBA" id="ARBA00004453"/>
    </source>
</evidence>
<organism evidence="7 8">
    <name type="scientific">Paraburkholderia kirstenboschensis</name>
    <dbReference type="NCBI Taxonomy" id="1245436"/>
    <lineage>
        <taxon>Bacteria</taxon>
        <taxon>Pseudomonadati</taxon>
        <taxon>Pseudomonadota</taxon>
        <taxon>Betaproteobacteria</taxon>
        <taxon>Burkholderiales</taxon>
        <taxon>Burkholderiaceae</taxon>
        <taxon>Paraburkholderia</taxon>
    </lineage>
</organism>
<dbReference type="Proteomes" id="UP001302652">
    <property type="component" value="Chromosome 2"/>
</dbReference>